<evidence type="ECO:0000256" key="3">
    <source>
        <dbReference type="ARBA" id="ARBA00023136"/>
    </source>
</evidence>
<evidence type="ECO:0000256" key="2">
    <source>
        <dbReference type="ARBA" id="ARBA00022989"/>
    </source>
</evidence>
<name>A0A2V1K5J2_9BURK</name>
<feature type="transmembrane region" description="Helical" evidence="5">
    <location>
        <begin position="288"/>
        <end position="313"/>
    </location>
</feature>
<dbReference type="Proteomes" id="UP000245212">
    <property type="component" value="Unassembled WGS sequence"/>
</dbReference>
<dbReference type="InterPro" id="IPR020846">
    <property type="entry name" value="MFS_dom"/>
</dbReference>
<dbReference type="EMBL" id="QETA01000001">
    <property type="protein sequence ID" value="PWF24929.1"/>
    <property type="molecule type" value="Genomic_DNA"/>
</dbReference>
<dbReference type="SUPFAM" id="SSF103473">
    <property type="entry name" value="MFS general substrate transporter"/>
    <property type="match status" value="1"/>
</dbReference>
<dbReference type="AlphaFoldDB" id="A0A2V1K5J2"/>
<dbReference type="PANTHER" id="PTHR23521:SF3">
    <property type="entry name" value="MFS TRANSPORTER"/>
    <property type="match status" value="1"/>
</dbReference>
<dbReference type="InterPro" id="IPR036259">
    <property type="entry name" value="MFS_trans_sf"/>
</dbReference>
<evidence type="ECO:0000313" key="7">
    <source>
        <dbReference type="EMBL" id="PWF24929.1"/>
    </source>
</evidence>
<dbReference type="CDD" id="cd17477">
    <property type="entry name" value="MFS_YcaD_like"/>
    <property type="match status" value="1"/>
</dbReference>
<feature type="transmembrane region" description="Helical" evidence="5">
    <location>
        <begin position="97"/>
        <end position="119"/>
    </location>
</feature>
<keyword evidence="8" id="KW-1185">Reference proteome</keyword>
<feature type="transmembrane region" description="Helical" evidence="5">
    <location>
        <begin position="325"/>
        <end position="344"/>
    </location>
</feature>
<feature type="transmembrane region" description="Helical" evidence="5">
    <location>
        <begin position="131"/>
        <end position="154"/>
    </location>
</feature>
<dbReference type="FunFam" id="1.20.1250.20:FF:000314">
    <property type="entry name" value="Transporter, MFS superfamily"/>
    <property type="match status" value="1"/>
</dbReference>
<sequence>MISTLRSFSALYLATLLMLIGTGLFNTYMALRLTAESVSQLWVGALIAAYYLGLVGGARIGHRILIKVGHIRAYAACAALTTVMVLAQTLVDNLTLWLGFRLIVGMAMVTQFMVLESWLNEQTENHLRGRVFSFYMLVSGLGTVLGQLVLTVYPVLDLRMLTMVAICHALCLMPIALTARMHPATPVPAPLEIMFFLKRVPLSLTALFLAGNLSGAFYGLAPVFAVKQGLDTAEVAIFVAAAVLAGLCAQWPIGWLSDRINRVWLIRFNAIVLAVVVVPMWGLLDLPFWLMVGLSCVVGILLFTLYPLGAAFANDHVQADRRVSLSAVLLMVYGIGACLGPLVTGALMDMAGPGMFFVFFSVCAALLAWRMRPEHVSGEHQVEEAPVQFVPMPVSGQASPAAAALDPRIDADQAATTMSLDDMEEAMRRAEASAGQQQQDGGQGQGQP</sequence>
<evidence type="ECO:0000313" key="8">
    <source>
        <dbReference type="Proteomes" id="UP000245212"/>
    </source>
</evidence>
<feature type="transmembrane region" description="Helical" evidence="5">
    <location>
        <begin position="350"/>
        <end position="369"/>
    </location>
</feature>
<feature type="transmembrane region" description="Helical" evidence="5">
    <location>
        <begin position="7"/>
        <end position="29"/>
    </location>
</feature>
<protein>
    <submittedName>
        <fullName evidence="7">MFS transporter</fullName>
    </submittedName>
</protein>
<dbReference type="GO" id="GO:0022857">
    <property type="term" value="F:transmembrane transporter activity"/>
    <property type="evidence" value="ECO:0007669"/>
    <property type="project" value="InterPro"/>
</dbReference>
<accession>A0A2V1K5J2</accession>
<evidence type="ECO:0000256" key="4">
    <source>
        <dbReference type="SAM" id="MobiDB-lite"/>
    </source>
</evidence>
<proteinExistence type="predicted"/>
<dbReference type="Gene3D" id="1.20.1250.20">
    <property type="entry name" value="MFS general substrate transporter like domains"/>
    <property type="match status" value="2"/>
</dbReference>
<keyword evidence="3 5" id="KW-0472">Membrane</keyword>
<keyword evidence="2 5" id="KW-1133">Transmembrane helix</keyword>
<reference evidence="8" key="1">
    <citation type="submission" date="2018-05" db="EMBL/GenBank/DDBJ databases">
        <authorList>
            <person name="Li Y."/>
        </authorList>
    </citation>
    <scope>NUCLEOTIDE SEQUENCE [LARGE SCALE GENOMIC DNA]</scope>
    <source>
        <strain evidence="8">3d-2-2</strain>
    </source>
</reference>
<dbReference type="PROSITE" id="PS50850">
    <property type="entry name" value="MFS"/>
    <property type="match status" value="1"/>
</dbReference>
<feature type="region of interest" description="Disordered" evidence="4">
    <location>
        <begin position="401"/>
        <end position="448"/>
    </location>
</feature>
<feature type="transmembrane region" description="Helical" evidence="5">
    <location>
        <begin position="41"/>
        <end position="61"/>
    </location>
</feature>
<evidence type="ECO:0000256" key="1">
    <source>
        <dbReference type="ARBA" id="ARBA00022692"/>
    </source>
</evidence>
<feature type="transmembrane region" description="Helical" evidence="5">
    <location>
        <begin position="233"/>
        <end position="252"/>
    </location>
</feature>
<comment type="caution">
    <text evidence="7">The sequence shown here is derived from an EMBL/GenBank/DDBJ whole genome shotgun (WGS) entry which is preliminary data.</text>
</comment>
<feature type="transmembrane region" description="Helical" evidence="5">
    <location>
        <begin position="73"/>
        <end position="91"/>
    </location>
</feature>
<feature type="transmembrane region" description="Helical" evidence="5">
    <location>
        <begin position="264"/>
        <end position="282"/>
    </location>
</feature>
<evidence type="ECO:0000259" key="6">
    <source>
        <dbReference type="PROSITE" id="PS50850"/>
    </source>
</evidence>
<dbReference type="Pfam" id="PF07690">
    <property type="entry name" value="MFS_1"/>
    <property type="match status" value="1"/>
</dbReference>
<evidence type="ECO:0000256" key="5">
    <source>
        <dbReference type="SAM" id="Phobius"/>
    </source>
</evidence>
<dbReference type="InterPro" id="IPR011701">
    <property type="entry name" value="MFS"/>
</dbReference>
<dbReference type="InterPro" id="IPR047200">
    <property type="entry name" value="MFS_YcaD-like"/>
</dbReference>
<keyword evidence="1 5" id="KW-0812">Transmembrane</keyword>
<dbReference type="PANTHER" id="PTHR23521">
    <property type="entry name" value="TRANSPORTER MFS SUPERFAMILY"/>
    <property type="match status" value="1"/>
</dbReference>
<gene>
    <name evidence="7" type="ORF">DD235_01760</name>
</gene>
<dbReference type="RefSeq" id="WP_109060332.1">
    <property type="nucleotide sequence ID" value="NZ_QETA01000001.1"/>
</dbReference>
<feature type="domain" description="Major facilitator superfamily (MFS) profile" evidence="6">
    <location>
        <begin position="7"/>
        <end position="376"/>
    </location>
</feature>
<organism evidence="7 8">
    <name type="scientific">Corticimicrobacter populi</name>
    <dbReference type="NCBI Taxonomy" id="2175229"/>
    <lineage>
        <taxon>Bacteria</taxon>
        <taxon>Pseudomonadati</taxon>
        <taxon>Pseudomonadota</taxon>
        <taxon>Betaproteobacteria</taxon>
        <taxon>Burkholderiales</taxon>
        <taxon>Alcaligenaceae</taxon>
        <taxon>Corticimicrobacter</taxon>
    </lineage>
</organism>
<feature type="transmembrane region" description="Helical" evidence="5">
    <location>
        <begin position="200"/>
        <end position="221"/>
    </location>
</feature>
<feature type="transmembrane region" description="Helical" evidence="5">
    <location>
        <begin position="160"/>
        <end position="179"/>
    </location>
</feature>
<dbReference type="GO" id="GO:0005886">
    <property type="term" value="C:plasma membrane"/>
    <property type="evidence" value="ECO:0007669"/>
    <property type="project" value="TreeGrafter"/>
</dbReference>